<dbReference type="EMBL" id="SJPT01000010">
    <property type="protein sequence ID" value="TWU17641.1"/>
    <property type="molecule type" value="Genomic_DNA"/>
</dbReference>
<gene>
    <name evidence="1" type="ORF">Pla52o_48560</name>
</gene>
<keyword evidence="2" id="KW-1185">Reference proteome</keyword>
<accession>A0A5C6C1X5</accession>
<dbReference type="AlphaFoldDB" id="A0A5C6C1X5"/>
<proteinExistence type="predicted"/>
<evidence type="ECO:0000313" key="1">
    <source>
        <dbReference type="EMBL" id="TWU17641.1"/>
    </source>
</evidence>
<comment type="caution">
    <text evidence="1">The sequence shown here is derived from an EMBL/GenBank/DDBJ whole genome shotgun (WGS) entry which is preliminary data.</text>
</comment>
<dbReference type="Proteomes" id="UP000316304">
    <property type="component" value="Unassembled WGS sequence"/>
</dbReference>
<reference evidence="1 2" key="1">
    <citation type="submission" date="2019-02" db="EMBL/GenBank/DDBJ databases">
        <title>Deep-cultivation of Planctomycetes and their phenomic and genomic characterization uncovers novel biology.</title>
        <authorList>
            <person name="Wiegand S."/>
            <person name="Jogler M."/>
            <person name="Boedeker C."/>
            <person name="Pinto D."/>
            <person name="Vollmers J."/>
            <person name="Rivas-Marin E."/>
            <person name="Kohn T."/>
            <person name="Peeters S.H."/>
            <person name="Heuer A."/>
            <person name="Rast P."/>
            <person name="Oberbeckmann S."/>
            <person name="Bunk B."/>
            <person name="Jeske O."/>
            <person name="Meyerdierks A."/>
            <person name="Storesund J.E."/>
            <person name="Kallscheuer N."/>
            <person name="Luecker S."/>
            <person name="Lage O.M."/>
            <person name="Pohl T."/>
            <person name="Merkel B.J."/>
            <person name="Hornburger P."/>
            <person name="Mueller R.-W."/>
            <person name="Bruemmer F."/>
            <person name="Labrenz M."/>
            <person name="Spormann A.M."/>
            <person name="Op Den Camp H."/>
            <person name="Overmann J."/>
            <person name="Amann R."/>
            <person name="Jetten M.S.M."/>
            <person name="Mascher T."/>
            <person name="Medema M.H."/>
            <person name="Devos D.P."/>
            <person name="Kaster A.-K."/>
            <person name="Ovreas L."/>
            <person name="Rohde M."/>
            <person name="Galperin M.Y."/>
            <person name="Jogler C."/>
        </authorList>
    </citation>
    <scope>NUCLEOTIDE SEQUENCE [LARGE SCALE GENOMIC DNA]</scope>
    <source>
        <strain evidence="1 2">Pla52o</strain>
    </source>
</reference>
<evidence type="ECO:0000313" key="2">
    <source>
        <dbReference type="Proteomes" id="UP000316304"/>
    </source>
</evidence>
<name>A0A5C6C1X5_9BACT</name>
<organism evidence="1 2">
    <name type="scientific">Novipirellula galeiformis</name>
    <dbReference type="NCBI Taxonomy" id="2528004"/>
    <lineage>
        <taxon>Bacteria</taxon>
        <taxon>Pseudomonadati</taxon>
        <taxon>Planctomycetota</taxon>
        <taxon>Planctomycetia</taxon>
        <taxon>Pirellulales</taxon>
        <taxon>Pirellulaceae</taxon>
        <taxon>Novipirellula</taxon>
    </lineage>
</organism>
<protein>
    <submittedName>
        <fullName evidence="1">Uncharacterized protein</fullName>
    </submittedName>
</protein>
<sequence length="71" mass="7950">MECLLVTSLTSVASTLKLIVKLVVSQSQWLDQQRVTTSPMMHAIKVITRSRTFEVVLLYFSGKASEVYLAC</sequence>